<dbReference type="GO" id="GO:0016020">
    <property type="term" value="C:membrane"/>
    <property type="evidence" value="ECO:0007669"/>
    <property type="project" value="UniProtKB-SubCell"/>
</dbReference>
<feature type="transmembrane region" description="Helical" evidence="8">
    <location>
        <begin position="298"/>
        <end position="318"/>
    </location>
</feature>
<keyword evidence="4 8" id="KW-0812">Transmembrane</keyword>
<dbReference type="Gene3D" id="1.20.1250.20">
    <property type="entry name" value="MFS general substrate transporter like domains"/>
    <property type="match status" value="2"/>
</dbReference>
<evidence type="ECO:0000259" key="9">
    <source>
        <dbReference type="PROSITE" id="PS50850"/>
    </source>
</evidence>
<evidence type="ECO:0000256" key="8">
    <source>
        <dbReference type="SAM" id="Phobius"/>
    </source>
</evidence>
<feature type="transmembrane region" description="Helical" evidence="8">
    <location>
        <begin position="216"/>
        <end position="240"/>
    </location>
</feature>
<feature type="domain" description="Major facilitator superfamily (MFS) profile" evidence="9">
    <location>
        <begin position="260"/>
        <end position="453"/>
    </location>
</feature>
<keyword evidence="5 8" id="KW-1133">Transmembrane helix</keyword>
<dbReference type="EMBL" id="KV878131">
    <property type="protein sequence ID" value="OJJ03840.1"/>
    <property type="molecule type" value="Genomic_DNA"/>
</dbReference>
<dbReference type="PANTHER" id="PTHR11360:SF224">
    <property type="entry name" value="MAJOR FACILITATOR SUPERFAMILY (MFS) PROFILE DOMAIN-CONTAINING PROTEIN-RELATED"/>
    <property type="match status" value="1"/>
</dbReference>
<organism evidence="10 11">
    <name type="scientific">Aspergillus versicolor CBS 583.65</name>
    <dbReference type="NCBI Taxonomy" id="1036611"/>
    <lineage>
        <taxon>Eukaryota</taxon>
        <taxon>Fungi</taxon>
        <taxon>Dikarya</taxon>
        <taxon>Ascomycota</taxon>
        <taxon>Pezizomycotina</taxon>
        <taxon>Eurotiomycetes</taxon>
        <taxon>Eurotiomycetidae</taxon>
        <taxon>Eurotiales</taxon>
        <taxon>Aspergillaceae</taxon>
        <taxon>Aspergillus</taxon>
        <taxon>Aspergillus subgen. Nidulantes</taxon>
    </lineage>
</organism>
<feature type="transmembrane region" description="Helical" evidence="8">
    <location>
        <begin position="261"/>
        <end position="286"/>
    </location>
</feature>
<gene>
    <name evidence="10" type="ORF">ASPVEDRAFT_30332</name>
</gene>
<evidence type="ECO:0000313" key="10">
    <source>
        <dbReference type="EMBL" id="OJJ03840.1"/>
    </source>
</evidence>
<dbReference type="VEuPathDB" id="FungiDB:ASPVEDRAFT_30332"/>
<feature type="transmembrane region" description="Helical" evidence="8">
    <location>
        <begin position="422"/>
        <end position="444"/>
    </location>
</feature>
<dbReference type="InterPro" id="IPR050327">
    <property type="entry name" value="Proton-linked_MCT"/>
</dbReference>
<keyword evidence="11" id="KW-1185">Reference proteome</keyword>
<evidence type="ECO:0000256" key="2">
    <source>
        <dbReference type="ARBA" id="ARBA00006727"/>
    </source>
</evidence>
<sequence length="453" mass="49493">MEKFPEDRETDPSPSPPVDVRPDALQLSNEPLVHTYPDGGRRAWLTVAGAWCCNFASFGWTSSIGVFQAYYSQNQLSSYSSSSVSWIPSANVFMLIVLAPVFGKIFDDYGPRFAVIVGATAHILGLVFLSLSDEYYQIFLSQSILSGIGACSLFYSGMNAVSTYFKVRRALAIGIVASGSSLGGVIQPNPLHSLMAHTARRIMFNNLIADGLSFGWTIRALALTFLILLAFASLVTTSNLHHKPTPVSFRTFINPFTELKFVLLALAAFFVFWGVFIPINYIVVYAESLGMSTNLSNYQLVILNASSVLARILCGLIADKYGFFNTIIINVASIVIFIFALWFINTSGTTIAFAILYGWGSGSFISLLPACIAQISDIREIGVRVGMTYFVASFACLTGNPISGALIQGGGEETADAEDYRYMQVFSAVVVAVGLVFFVAVRMFQKRELWVKV</sequence>
<dbReference type="GO" id="GO:0022857">
    <property type="term" value="F:transmembrane transporter activity"/>
    <property type="evidence" value="ECO:0007669"/>
    <property type="project" value="InterPro"/>
</dbReference>
<comment type="subcellular location">
    <subcellularLocation>
        <location evidence="1">Membrane</location>
        <topology evidence="1">Multi-pass membrane protein</topology>
    </subcellularLocation>
</comment>
<evidence type="ECO:0000313" key="11">
    <source>
        <dbReference type="Proteomes" id="UP000184073"/>
    </source>
</evidence>
<comment type="similarity">
    <text evidence="2">Belongs to the major facilitator superfamily. Monocarboxylate porter (TC 2.A.1.13) family.</text>
</comment>
<dbReference type="Pfam" id="PF07690">
    <property type="entry name" value="MFS_1"/>
    <property type="match status" value="1"/>
</dbReference>
<dbReference type="InterPro" id="IPR036259">
    <property type="entry name" value="MFS_trans_sf"/>
</dbReference>
<feature type="region of interest" description="Disordered" evidence="7">
    <location>
        <begin position="1"/>
        <end position="21"/>
    </location>
</feature>
<dbReference type="GeneID" id="63725860"/>
<feature type="transmembrane region" description="Helical" evidence="8">
    <location>
        <begin position="167"/>
        <end position="186"/>
    </location>
</feature>
<evidence type="ECO:0000256" key="4">
    <source>
        <dbReference type="ARBA" id="ARBA00022692"/>
    </source>
</evidence>
<evidence type="ECO:0000256" key="3">
    <source>
        <dbReference type="ARBA" id="ARBA00022448"/>
    </source>
</evidence>
<proteinExistence type="inferred from homology"/>
<dbReference type="InterPro" id="IPR020846">
    <property type="entry name" value="MFS_dom"/>
</dbReference>
<evidence type="ECO:0000256" key="5">
    <source>
        <dbReference type="ARBA" id="ARBA00022989"/>
    </source>
</evidence>
<dbReference type="PANTHER" id="PTHR11360">
    <property type="entry name" value="MONOCARBOXYLATE TRANSPORTER"/>
    <property type="match status" value="1"/>
</dbReference>
<evidence type="ECO:0000256" key="6">
    <source>
        <dbReference type="ARBA" id="ARBA00023136"/>
    </source>
</evidence>
<dbReference type="SUPFAM" id="SSF103473">
    <property type="entry name" value="MFS general substrate transporter"/>
    <property type="match status" value="1"/>
</dbReference>
<reference evidence="11" key="1">
    <citation type="journal article" date="2017" name="Genome Biol.">
        <title>Comparative genomics reveals high biological diversity and specific adaptations in the industrially and medically important fungal genus Aspergillus.</title>
        <authorList>
            <person name="de Vries R.P."/>
            <person name="Riley R."/>
            <person name="Wiebenga A."/>
            <person name="Aguilar-Osorio G."/>
            <person name="Amillis S."/>
            <person name="Uchima C.A."/>
            <person name="Anderluh G."/>
            <person name="Asadollahi M."/>
            <person name="Askin M."/>
            <person name="Barry K."/>
            <person name="Battaglia E."/>
            <person name="Bayram O."/>
            <person name="Benocci T."/>
            <person name="Braus-Stromeyer S.A."/>
            <person name="Caldana C."/>
            <person name="Canovas D."/>
            <person name="Cerqueira G.C."/>
            <person name="Chen F."/>
            <person name="Chen W."/>
            <person name="Choi C."/>
            <person name="Clum A."/>
            <person name="Dos Santos R.A."/>
            <person name="Damasio A.R."/>
            <person name="Diallinas G."/>
            <person name="Emri T."/>
            <person name="Fekete E."/>
            <person name="Flipphi M."/>
            <person name="Freyberg S."/>
            <person name="Gallo A."/>
            <person name="Gournas C."/>
            <person name="Habgood R."/>
            <person name="Hainaut M."/>
            <person name="Harispe M.L."/>
            <person name="Henrissat B."/>
            <person name="Hilden K.S."/>
            <person name="Hope R."/>
            <person name="Hossain A."/>
            <person name="Karabika E."/>
            <person name="Karaffa L."/>
            <person name="Karanyi Z."/>
            <person name="Krasevec N."/>
            <person name="Kuo A."/>
            <person name="Kusch H."/>
            <person name="LaButti K."/>
            <person name="Lagendijk E.L."/>
            <person name="Lapidus A."/>
            <person name="Levasseur A."/>
            <person name="Lindquist E."/>
            <person name="Lipzen A."/>
            <person name="Logrieco A.F."/>
            <person name="MacCabe A."/>
            <person name="Maekelae M.R."/>
            <person name="Malavazi I."/>
            <person name="Melin P."/>
            <person name="Meyer V."/>
            <person name="Mielnichuk N."/>
            <person name="Miskei M."/>
            <person name="Molnar A.P."/>
            <person name="Mule G."/>
            <person name="Ngan C.Y."/>
            <person name="Orejas M."/>
            <person name="Orosz E."/>
            <person name="Ouedraogo J.P."/>
            <person name="Overkamp K.M."/>
            <person name="Park H.-S."/>
            <person name="Perrone G."/>
            <person name="Piumi F."/>
            <person name="Punt P.J."/>
            <person name="Ram A.F."/>
            <person name="Ramon A."/>
            <person name="Rauscher S."/>
            <person name="Record E."/>
            <person name="Riano-Pachon D.M."/>
            <person name="Robert V."/>
            <person name="Roehrig J."/>
            <person name="Ruller R."/>
            <person name="Salamov A."/>
            <person name="Salih N.S."/>
            <person name="Samson R.A."/>
            <person name="Sandor E."/>
            <person name="Sanguinetti M."/>
            <person name="Schuetze T."/>
            <person name="Sepcic K."/>
            <person name="Shelest E."/>
            <person name="Sherlock G."/>
            <person name="Sophianopoulou V."/>
            <person name="Squina F.M."/>
            <person name="Sun H."/>
            <person name="Susca A."/>
            <person name="Todd R.B."/>
            <person name="Tsang A."/>
            <person name="Unkles S.E."/>
            <person name="van de Wiele N."/>
            <person name="van Rossen-Uffink D."/>
            <person name="Oliveira J.V."/>
            <person name="Vesth T.C."/>
            <person name="Visser J."/>
            <person name="Yu J.-H."/>
            <person name="Zhou M."/>
            <person name="Andersen M.R."/>
            <person name="Archer D.B."/>
            <person name="Baker S.E."/>
            <person name="Benoit I."/>
            <person name="Brakhage A.A."/>
            <person name="Braus G.H."/>
            <person name="Fischer R."/>
            <person name="Frisvad J.C."/>
            <person name="Goldman G.H."/>
            <person name="Houbraken J."/>
            <person name="Oakley B."/>
            <person name="Pocsi I."/>
            <person name="Scazzocchio C."/>
            <person name="Seiboth B."/>
            <person name="vanKuyk P.A."/>
            <person name="Wortman J."/>
            <person name="Dyer P.S."/>
            <person name="Grigoriev I.V."/>
        </authorList>
    </citation>
    <scope>NUCLEOTIDE SEQUENCE [LARGE SCALE GENOMIC DNA]</scope>
    <source>
        <strain evidence="11">CBS 583.65</strain>
    </source>
</reference>
<dbReference type="PROSITE" id="PS50850">
    <property type="entry name" value="MFS"/>
    <property type="match status" value="1"/>
</dbReference>
<name>A0A1L9PQP9_ASPVE</name>
<evidence type="ECO:0000256" key="7">
    <source>
        <dbReference type="SAM" id="MobiDB-lite"/>
    </source>
</evidence>
<feature type="transmembrane region" description="Helical" evidence="8">
    <location>
        <begin position="323"/>
        <end position="344"/>
    </location>
</feature>
<evidence type="ECO:0000256" key="1">
    <source>
        <dbReference type="ARBA" id="ARBA00004141"/>
    </source>
</evidence>
<feature type="compositionally biased region" description="Basic and acidic residues" evidence="7">
    <location>
        <begin position="1"/>
        <end position="11"/>
    </location>
</feature>
<dbReference type="RefSeq" id="XP_040669602.1">
    <property type="nucleotide sequence ID" value="XM_040810349.1"/>
</dbReference>
<feature type="transmembrane region" description="Helical" evidence="8">
    <location>
        <begin position="385"/>
        <end position="402"/>
    </location>
</feature>
<feature type="transmembrane region" description="Helical" evidence="8">
    <location>
        <begin position="83"/>
        <end position="102"/>
    </location>
</feature>
<dbReference type="AlphaFoldDB" id="A0A1L9PQP9"/>
<feature type="transmembrane region" description="Helical" evidence="8">
    <location>
        <begin position="350"/>
        <end position="373"/>
    </location>
</feature>
<keyword evidence="3" id="KW-0813">Transport</keyword>
<dbReference type="InterPro" id="IPR011701">
    <property type="entry name" value="MFS"/>
</dbReference>
<dbReference type="Proteomes" id="UP000184073">
    <property type="component" value="Unassembled WGS sequence"/>
</dbReference>
<accession>A0A1L9PQP9</accession>
<protein>
    <recommendedName>
        <fullName evidence="9">Major facilitator superfamily (MFS) profile domain-containing protein</fullName>
    </recommendedName>
</protein>
<feature type="transmembrane region" description="Helical" evidence="8">
    <location>
        <begin position="109"/>
        <end position="129"/>
    </location>
</feature>
<dbReference type="OrthoDB" id="5667at2759"/>
<feature type="transmembrane region" description="Helical" evidence="8">
    <location>
        <begin position="135"/>
        <end position="155"/>
    </location>
</feature>
<keyword evidence="6 8" id="KW-0472">Membrane</keyword>
<feature type="transmembrane region" description="Helical" evidence="8">
    <location>
        <begin position="44"/>
        <end position="71"/>
    </location>
</feature>